<organism evidence="1 2">
    <name type="scientific">Pseudomonas pohangensis</name>
    <dbReference type="NCBI Taxonomy" id="364197"/>
    <lineage>
        <taxon>Bacteria</taxon>
        <taxon>Pseudomonadati</taxon>
        <taxon>Pseudomonadota</taxon>
        <taxon>Gammaproteobacteria</taxon>
        <taxon>Pseudomonadales</taxon>
        <taxon>Pseudomonadaceae</taxon>
        <taxon>Pseudomonas</taxon>
    </lineage>
</organism>
<dbReference type="AlphaFoldDB" id="A0A1H2EQA9"/>
<dbReference type="Proteomes" id="UP000243232">
    <property type="component" value="Chromosome I"/>
</dbReference>
<evidence type="ECO:0000313" key="1">
    <source>
        <dbReference type="EMBL" id="SDT97310.1"/>
    </source>
</evidence>
<name>A0A1H2EQA9_9PSED</name>
<accession>A0A1H2EQA9</accession>
<evidence type="ECO:0000313" key="2">
    <source>
        <dbReference type="Proteomes" id="UP000243232"/>
    </source>
</evidence>
<dbReference type="EMBL" id="LT629785">
    <property type="protein sequence ID" value="SDT97310.1"/>
    <property type="molecule type" value="Genomic_DNA"/>
</dbReference>
<sequence>MNNADDPLVRQLLASPRPLPREDLAAQIVRQATLQTQQTGWQQRWQRALNEFTYAWQFKLASLALCGVLGVFAGQWQAATDNTELLISAQMLDSALYTEDL</sequence>
<reference evidence="2" key="1">
    <citation type="submission" date="2016-10" db="EMBL/GenBank/DDBJ databases">
        <authorList>
            <person name="Varghese N."/>
            <person name="Submissions S."/>
        </authorList>
    </citation>
    <scope>NUCLEOTIDE SEQUENCE [LARGE SCALE GENOMIC DNA]</scope>
    <source>
        <strain evidence="2">DSM 17875</strain>
    </source>
</reference>
<dbReference type="RefSeq" id="WP_090193366.1">
    <property type="nucleotide sequence ID" value="NZ_LT629785.1"/>
</dbReference>
<gene>
    <name evidence="1" type="ORF">SAMN05216296_0988</name>
</gene>
<proteinExistence type="predicted"/>
<dbReference type="STRING" id="364197.SAMN05216296_0988"/>
<protein>
    <submittedName>
        <fullName evidence="1">Uncharacterized protein</fullName>
    </submittedName>
</protein>
<keyword evidence="2" id="KW-1185">Reference proteome</keyword>